<sequence length="130" mass="15090">VYGVVRDSYGEPRLVVQGTWDSHVDMLRVTRQIGNGDKARLETDSEPKRIWTVNPPPPGAERMHNFTRLAIELNEPEPGVAPTDSRLRPDQRLMEEGKWDEANSKKLELEEKQRAVRRRREAEMEKAMQQ</sequence>
<gene>
    <name evidence="4" type="ORF">TELCIR_21739</name>
</gene>
<name>A0A2G9THN2_TELCI</name>
<reference evidence="4 5" key="1">
    <citation type="submission" date="2015-09" db="EMBL/GenBank/DDBJ databases">
        <title>Draft genome of the parasitic nematode Teladorsagia circumcincta isolate WARC Sus (inbred).</title>
        <authorList>
            <person name="Mitreva M."/>
        </authorList>
    </citation>
    <scope>NUCLEOTIDE SEQUENCE [LARGE SCALE GENOMIC DNA]</scope>
    <source>
        <strain evidence="4 5">S</strain>
    </source>
</reference>
<evidence type="ECO:0000313" key="4">
    <source>
        <dbReference type="EMBL" id="PIO56860.1"/>
    </source>
</evidence>
<dbReference type="PANTHER" id="PTHR10972">
    <property type="entry name" value="OXYSTEROL-BINDING PROTEIN-RELATED"/>
    <property type="match status" value="1"/>
</dbReference>
<dbReference type="Proteomes" id="UP000230423">
    <property type="component" value="Unassembled WGS sequence"/>
</dbReference>
<evidence type="ECO:0000256" key="3">
    <source>
        <dbReference type="SAM" id="MobiDB-lite"/>
    </source>
</evidence>
<feature type="region of interest" description="Disordered" evidence="3">
    <location>
        <begin position="75"/>
        <end position="107"/>
    </location>
</feature>
<evidence type="ECO:0000313" key="5">
    <source>
        <dbReference type="Proteomes" id="UP000230423"/>
    </source>
</evidence>
<organism evidence="4 5">
    <name type="scientific">Teladorsagia circumcincta</name>
    <name type="common">Brown stomach worm</name>
    <name type="synonym">Ostertagia circumcincta</name>
    <dbReference type="NCBI Taxonomy" id="45464"/>
    <lineage>
        <taxon>Eukaryota</taxon>
        <taxon>Metazoa</taxon>
        <taxon>Ecdysozoa</taxon>
        <taxon>Nematoda</taxon>
        <taxon>Chromadorea</taxon>
        <taxon>Rhabditida</taxon>
        <taxon>Rhabditina</taxon>
        <taxon>Rhabditomorpha</taxon>
        <taxon>Strongyloidea</taxon>
        <taxon>Trichostrongylidae</taxon>
        <taxon>Teladorsagia</taxon>
    </lineage>
</organism>
<dbReference type="Pfam" id="PF01237">
    <property type="entry name" value="Oxysterol_BP"/>
    <property type="match status" value="1"/>
</dbReference>
<evidence type="ECO:0000256" key="2">
    <source>
        <dbReference type="ARBA" id="ARBA00022553"/>
    </source>
</evidence>
<feature type="compositionally biased region" description="Basic and acidic residues" evidence="3">
    <location>
        <begin position="85"/>
        <end position="107"/>
    </location>
</feature>
<comment type="similarity">
    <text evidence="1">Belongs to the OSBP family.</text>
</comment>
<dbReference type="InterPro" id="IPR000648">
    <property type="entry name" value="Oxysterol-bd"/>
</dbReference>
<keyword evidence="2" id="KW-0597">Phosphoprotein</keyword>
<keyword evidence="5" id="KW-1185">Reference proteome</keyword>
<feature type="non-terminal residue" evidence="4">
    <location>
        <position position="130"/>
    </location>
</feature>
<dbReference type="GO" id="GO:0005886">
    <property type="term" value="C:plasma membrane"/>
    <property type="evidence" value="ECO:0007669"/>
    <property type="project" value="TreeGrafter"/>
</dbReference>
<dbReference type="GO" id="GO:0005829">
    <property type="term" value="C:cytosol"/>
    <property type="evidence" value="ECO:0007669"/>
    <property type="project" value="TreeGrafter"/>
</dbReference>
<dbReference type="SUPFAM" id="SSF144000">
    <property type="entry name" value="Oxysterol-binding protein-like"/>
    <property type="match status" value="1"/>
</dbReference>
<accession>A0A2G9THN2</accession>
<dbReference type="EMBL" id="KZ372284">
    <property type="protein sequence ID" value="PIO56860.1"/>
    <property type="molecule type" value="Genomic_DNA"/>
</dbReference>
<dbReference type="PANTHER" id="PTHR10972:SF205">
    <property type="entry name" value="OXYSTEROL-BINDING PROTEIN 1"/>
    <property type="match status" value="1"/>
</dbReference>
<evidence type="ECO:0008006" key="6">
    <source>
        <dbReference type="Google" id="ProtNLM"/>
    </source>
</evidence>
<feature type="compositionally biased region" description="Basic and acidic residues" evidence="3">
    <location>
        <begin position="37"/>
        <end position="49"/>
    </location>
</feature>
<dbReference type="GO" id="GO:0097038">
    <property type="term" value="C:perinuclear endoplasmic reticulum"/>
    <property type="evidence" value="ECO:0007669"/>
    <property type="project" value="TreeGrafter"/>
</dbReference>
<dbReference type="OrthoDB" id="1854502at2759"/>
<dbReference type="GO" id="GO:0032934">
    <property type="term" value="F:sterol binding"/>
    <property type="evidence" value="ECO:0007669"/>
    <property type="project" value="TreeGrafter"/>
</dbReference>
<protein>
    <recommendedName>
        <fullName evidence="6">Oxysterol-binding protein</fullName>
    </recommendedName>
</protein>
<evidence type="ECO:0000256" key="1">
    <source>
        <dbReference type="ARBA" id="ARBA00008842"/>
    </source>
</evidence>
<dbReference type="InterPro" id="IPR037239">
    <property type="entry name" value="OSBP_sf"/>
</dbReference>
<feature type="non-terminal residue" evidence="4">
    <location>
        <position position="1"/>
    </location>
</feature>
<feature type="region of interest" description="Disordered" evidence="3">
    <location>
        <begin position="37"/>
        <end position="60"/>
    </location>
</feature>
<dbReference type="AlphaFoldDB" id="A0A2G9THN2"/>
<proteinExistence type="inferred from homology"/>